<name>A0A0L0CIV8_LUCCU</name>
<dbReference type="OrthoDB" id="6606299at2759"/>
<evidence type="ECO:0008006" key="3">
    <source>
        <dbReference type="Google" id="ProtNLM"/>
    </source>
</evidence>
<dbReference type="STRING" id="7375.A0A0L0CIV8"/>
<reference evidence="1 2" key="1">
    <citation type="journal article" date="2015" name="Nat. Commun.">
        <title>Lucilia cuprina genome unlocks parasitic fly biology to underpin future interventions.</title>
        <authorList>
            <person name="Anstead C.A."/>
            <person name="Korhonen P.K."/>
            <person name="Young N.D."/>
            <person name="Hall R.S."/>
            <person name="Jex A.R."/>
            <person name="Murali S.C."/>
            <person name="Hughes D.S."/>
            <person name="Lee S.F."/>
            <person name="Perry T."/>
            <person name="Stroehlein A.J."/>
            <person name="Ansell B.R."/>
            <person name="Breugelmans B."/>
            <person name="Hofmann A."/>
            <person name="Qu J."/>
            <person name="Dugan S."/>
            <person name="Lee S.L."/>
            <person name="Chao H."/>
            <person name="Dinh H."/>
            <person name="Han Y."/>
            <person name="Doddapaneni H.V."/>
            <person name="Worley K.C."/>
            <person name="Muzny D.M."/>
            <person name="Ioannidis P."/>
            <person name="Waterhouse R.M."/>
            <person name="Zdobnov E.M."/>
            <person name="James P.J."/>
            <person name="Bagnall N.H."/>
            <person name="Kotze A.C."/>
            <person name="Gibbs R.A."/>
            <person name="Richards S."/>
            <person name="Batterham P."/>
            <person name="Gasser R.B."/>
        </authorList>
    </citation>
    <scope>NUCLEOTIDE SEQUENCE [LARGE SCALE GENOMIC DNA]</scope>
    <source>
        <strain evidence="1 2">LS</strain>
        <tissue evidence="1">Full body</tissue>
    </source>
</reference>
<gene>
    <name evidence="1" type="ORF">FF38_09733</name>
</gene>
<accession>A0A0L0CIV8</accession>
<organism evidence="1 2">
    <name type="scientific">Lucilia cuprina</name>
    <name type="common">Green bottle fly</name>
    <name type="synonym">Australian sheep blowfly</name>
    <dbReference type="NCBI Taxonomy" id="7375"/>
    <lineage>
        <taxon>Eukaryota</taxon>
        <taxon>Metazoa</taxon>
        <taxon>Ecdysozoa</taxon>
        <taxon>Arthropoda</taxon>
        <taxon>Hexapoda</taxon>
        <taxon>Insecta</taxon>
        <taxon>Pterygota</taxon>
        <taxon>Neoptera</taxon>
        <taxon>Endopterygota</taxon>
        <taxon>Diptera</taxon>
        <taxon>Brachycera</taxon>
        <taxon>Muscomorpha</taxon>
        <taxon>Oestroidea</taxon>
        <taxon>Calliphoridae</taxon>
        <taxon>Luciliinae</taxon>
        <taxon>Lucilia</taxon>
    </lineage>
</organism>
<dbReference type="Proteomes" id="UP000037069">
    <property type="component" value="Unassembled WGS sequence"/>
</dbReference>
<dbReference type="EMBL" id="JRES01000426">
    <property type="protein sequence ID" value="KNC31389.1"/>
    <property type="molecule type" value="Genomic_DNA"/>
</dbReference>
<proteinExistence type="predicted"/>
<sequence length="312" mass="35268">MEDLKKLLEQNEDYLLSSSSENETDNESSLSAWDLKKYSDDDSFSQNYVLEIKCSNSITSKKRNGEKRLPTRRPDPNVYNRNALLARENRRKKKAYLETIEKELQFARKANHALVKALKRQLKIAQRLEKEKKYYEGLFANRSDILNLVNALNFRCIPVSSGSPNSTSSSNADLIQNVMRSTTSLSSNLNDADALSIQFDSPDDFDSDKDNLPSTSTTWDDIWGVNGVHIDNLISPESTLMQDKSCIQSINDDHCYVMSSSLGSFQSPKEHSENGDYVDVEGDSSEIGIFCSSNWNQSCRTPPLQLLSDQTF</sequence>
<evidence type="ECO:0000313" key="1">
    <source>
        <dbReference type="EMBL" id="KNC31389.1"/>
    </source>
</evidence>
<protein>
    <recommendedName>
        <fullName evidence="3">BZIP domain-containing protein</fullName>
    </recommendedName>
</protein>
<evidence type="ECO:0000313" key="2">
    <source>
        <dbReference type="Proteomes" id="UP000037069"/>
    </source>
</evidence>
<dbReference type="AlphaFoldDB" id="A0A0L0CIV8"/>
<keyword evidence="2" id="KW-1185">Reference proteome</keyword>
<comment type="caution">
    <text evidence="1">The sequence shown here is derived from an EMBL/GenBank/DDBJ whole genome shotgun (WGS) entry which is preliminary data.</text>
</comment>